<dbReference type="Pfam" id="PF00082">
    <property type="entry name" value="Peptidase_S8"/>
    <property type="match status" value="1"/>
</dbReference>
<dbReference type="InterPro" id="IPR022398">
    <property type="entry name" value="Peptidase_S8_His-AS"/>
</dbReference>
<protein>
    <submittedName>
        <fullName evidence="8">Peptidase</fullName>
    </submittedName>
</protein>
<dbReference type="AlphaFoldDB" id="A9GV08"/>
<dbReference type="InterPro" id="IPR023827">
    <property type="entry name" value="Peptidase_S8_Asp-AS"/>
</dbReference>
<keyword evidence="2 5" id="KW-0645">Protease</keyword>
<dbReference type="HOGENOM" id="CLU_011263_15_8_7"/>
<dbReference type="SUPFAM" id="SSF52743">
    <property type="entry name" value="Subtilisin-like"/>
    <property type="match status" value="1"/>
</dbReference>
<gene>
    <name evidence="8" type="ordered locus">sce0532</name>
</gene>
<evidence type="ECO:0000259" key="7">
    <source>
        <dbReference type="Pfam" id="PF00082"/>
    </source>
</evidence>
<dbReference type="GO" id="GO:0004252">
    <property type="term" value="F:serine-type endopeptidase activity"/>
    <property type="evidence" value="ECO:0007669"/>
    <property type="project" value="UniProtKB-UniRule"/>
</dbReference>
<sequence length="407" mass="41843">MSTRYLILRANANIEKSVDLSSPAAWHRSRGGATQLSIAIESGREHDAGSLRADPKNAAVLDADAVFSLVRPKAQASLQATALDGALKTSGALKMPQGLIAVGAHATNFTGQGVRVAVLDTGIDRTHPAFAGKDITSRDFTGEGSSPEDVSDYDGHGTHCAGTICGASVDGIRVGVAPGVTKIAVGKVLGTNGGSLEMLLKGMLWAVFEQKADVVSMSLGYDLPGNVQRLIDRGMDARRASYAAMQLQNDIIKGVSKLRGFLESQAKNVVFVAATGNESDRAAGVVLGAGLPASELFGVGAVGPTDATGDKWKIADFSNGRALVVAPGVDVVSAAVDGGWATMSGTSMATPHVAGVAALWVHKLREAGMLNIPGTVEAELRKSTTRAPLVDNDLDAIGTGLIQAPAN</sequence>
<dbReference type="KEGG" id="scl:sce0532"/>
<dbReference type="RefSeq" id="WP_012233167.1">
    <property type="nucleotide sequence ID" value="NC_010162.1"/>
</dbReference>
<evidence type="ECO:0000256" key="2">
    <source>
        <dbReference type="ARBA" id="ARBA00022670"/>
    </source>
</evidence>
<dbReference type="PROSITE" id="PS51892">
    <property type="entry name" value="SUBTILASE"/>
    <property type="match status" value="1"/>
</dbReference>
<evidence type="ECO:0000256" key="4">
    <source>
        <dbReference type="ARBA" id="ARBA00022825"/>
    </source>
</evidence>
<keyword evidence="3 5" id="KW-0378">Hydrolase</keyword>
<evidence type="ECO:0000256" key="6">
    <source>
        <dbReference type="RuleBase" id="RU003355"/>
    </source>
</evidence>
<dbReference type="BioCyc" id="SCEL448385:SCE_RS02790-MONOMER"/>
<dbReference type="Gene3D" id="3.40.50.200">
    <property type="entry name" value="Peptidase S8/S53 domain"/>
    <property type="match status" value="1"/>
</dbReference>
<proteinExistence type="inferred from homology"/>
<dbReference type="Proteomes" id="UP000002139">
    <property type="component" value="Chromosome"/>
</dbReference>
<dbReference type="OrthoDB" id="5437273at2"/>
<evidence type="ECO:0000256" key="1">
    <source>
        <dbReference type="ARBA" id="ARBA00011073"/>
    </source>
</evidence>
<evidence type="ECO:0000256" key="5">
    <source>
        <dbReference type="PROSITE-ProRule" id="PRU01240"/>
    </source>
</evidence>
<feature type="active site" description="Charge relay system" evidence="5">
    <location>
        <position position="120"/>
    </location>
</feature>
<dbReference type="STRING" id="448385.sce0532"/>
<accession>A9GV08</accession>
<dbReference type="InterPro" id="IPR036852">
    <property type="entry name" value="Peptidase_S8/S53_dom_sf"/>
</dbReference>
<feature type="active site" description="Charge relay system" evidence="5">
    <location>
        <position position="156"/>
    </location>
</feature>
<dbReference type="eggNOG" id="COG1404">
    <property type="taxonomic scope" value="Bacteria"/>
</dbReference>
<feature type="domain" description="Peptidase S8/S53" evidence="7">
    <location>
        <begin position="111"/>
        <end position="364"/>
    </location>
</feature>
<dbReference type="PRINTS" id="PR00723">
    <property type="entry name" value="SUBTILISIN"/>
</dbReference>
<dbReference type="PROSITE" id="PS00136">
    <property type="entry name" value="SUBTILASE_ASP"/>
    <property type="match status" value="1"/>
</dbReference>
<name>A9GV08_SORC5</name>
<dbReference type="PROSITE" id="PS00137">
    <property type="entry name" value="SUBTILASE_HIS"/>
    <property type="match status" value="1"/>
</dbReference>
<dbReference type="PANTHER" id="PTHR43806">
    <property type="entry name" value="PEPTIDASE S8"/>
    <property type="match status" value="1"/>
</dbReference>
<reference evidence="8 9" key="1">
    <citation type="journal article" date="2007" name="Nat. Biotechnol.">
        <title>Complete genome sequence of the myxobacterium Sorangium cellulosum.</title>
        <authorList>
            <person name="Schneiker S."/>
            <person name="Perlova O."/>
            <person name="Kaiser O."/>
            <person name="Gerth K."/>
            <person name="Alici A."/>
            <person name="Altmeyer M.O."/>
            <person name="Bartels D."/>
            <person name="Bekel T."/>
            <person name="Beyer S."/>
            <person name="Bode E."/>
            <person name="Bode H.B."/>
            <person name="Bolten C.J."/>
            <person name="Choudhuri J.V."/>
            <person name="Doss S."/>
            <person name="Elnakady Y.A."/>
            <person name="Frank B."/>
            <person name="Gaigalat L."/>
            <person name="Goesmann A."/>
            <person name="Groeger C."/>
            <person name="Gross F."/>
            <person name="Jelsbak L."/>
            <person name="Jelsbak L."/>
            <person name="Kalinowski J."/>
            <person name="Kegler C."/>
            <person name="Knauber T."/>
            <person name="Konietzny S."/>
            <person name="Kopp M."/>
            <person name="Krause L."/>
            <person name="Krug D."/>
            <person name="Linke B."/>
            <person name="Mahmud T."/>
            <person name="Martinez-Arias R."/>
            <person name="McHardy A.C."/>
            <person name="Merai M."/>
            <person name="Meyer F."/>
            <person name="Mormann S."/>
            <person name="Munoz-Dorado J."/>
            <person name="Perez J."/>
            <person name="Pradella S."/>
            <person name="Rachid S."/>
            <person name="Raddatz G."/>
            <person name="Rosenau F."/>
            <person name="Rueckert C."/>
            <person name="Sasse F."/>
            <person name="Scharfe M."/>
            <person name="Schuster S.C."/>
            <person name="Suen G."/>
            <person name="Treuner-Lange A."/>
            <person name="Velicer G.J."/>
            <person name="Vorholter F.-J."/>
            <person name="Weissman K.J."/>
            <person name="Welch R.D."/>
            <person name="Wenzel S.C."/>
            <person name="Whitworth D.E."/>
            <person name="Wilhelm S."/>
            <person name="Wittmann C."/>
            <person name="Bloecker H."/>
            <person name="Puehler A."/>
            <person name="Mueller R."/>
        </authorList>
    </citation>
    <scope>NUCLEOTIDE SEQUENCE [LARGE SCALE GENOMIC DNA]</scope>
    <source>
        <strain evidence="9">So ce56</strain>
    </source>
</reference>
<dbReference type="CDD" id="cd07480">
    <property type="entry name" value="Peptidases_S8_12"/>
    <property type="match status" value="1"/>
</dbReference>
<keyword evidence="9" id="KW-1185">Reference proteome</keyword>
<feature type="active site" description="Charge relay system" evidence="5">
    <location>
        <position position="347"/>
    </location>
</feature>
<organism evidence="8 9">
    <name type="scientific">Sorangium cellulosum (strain So ce56)</name>
    <name type="common">Polyangium cellulosum (strain So ce56)</name>
    <dbReference type="NCBI Taxonomy" id="448385"/>
    <lineage>
        <taxon>Bacteria</taxon>
        <taxon>Pseudomonadati</taxon>
        <taxon>Myxococcota</taxon>
        <taxon>Polyangia</taxon>
        <taxon>Polyangiales</taxon>
        <taxon>Polyangiaceae</taxon>
        <taxon>Sorangium</taxon>
    </lineage>
</organism>
<dbReference type="InterPro" id="IPR050131">
    <property type="entry name" value="Peptidase_S8_subtilisin-like"/>
</dbReference>
<evidence type="ECO:0000256" key="3">
    <source>
        <dbReference type="ARBA" id="ARBA00022801"/>
    </source>
</evidence>
<dbReference type="InterPro" id="IPR000209">
    <property type="entry name" value="Peptidase_S8/S53_dom"/>
</dbReference>
<dbReference type="InterPro" id="IPR023828">
    <property type="entry name" value="Peptidase_S8_Ser-AS"/>
</dbReference>
<comment type="similarity">
    <text evidence="1 5 6">Belongs to the peptidase S8 family.</text>
</comment>
<dbReference type="EMBL" id="AM746676">
    <property type="protein sequence ID" value="CAN90689.1"/>
    <property type="molecule type" value="Genomic_DNA"/>
</dbReference>
<dbReference type="PROSITE" id="PS00138">
    <property type="entry name" value="SUBTILASE_SER"/>
    <property type="match status" value="1"/>
</dbReference>
<keyword evidence="4 5" id="KW-0720">Serine protease</keyword>
<evidence type="ECO:0000313" key="9">
    <source>
        <dbReference type="Proteomes" id="UP000002139"/>
    </source>
</evidence>
<evidence type="ECO:0000313" key="8">
    <source>
        <dbReference type="EMBL" id="CAN90689.1"/>
    </source>
</evidence>
<dbReference type="GO" id="GO:0006508">
    <property type="term" value="P:proteolysis"/>
    <property type="evidence" value="ECO:0007669"/>
    <property type="project" value="UniProtKB-KW"/>
</dbReference>
<dbReference type="InterPro" id="IPR015500">
    <property type="entry name" value="Peptidase_S8_subtilisin-rel"/>
</dbReference>
<dbReference type="PANTHER" id="PTHR43806:SF11">
    <property type="entry name" value="CEREVISIN-RELATED"/>
    <property type="match status" value="1"/>
</dbReference>